<protein>
    <submittedName>
        <fullName evidence="2">Uncharacterized protein</fullName>
    </submittedName>
</protein>
<proteinExistence type="predicted"/>
<feature type="signal peptide" evidence="1">
    <location>
        <begin position="1"/>
        <end position="18"/>
    </location>
</feature>
<keyword evidence="1" id="KW-0732">Signal</keyword>
<dbReference type="EnsemblPlants" id="AET1Gv21039500.8">
    <property type="protein sequence ID" value="AET1Gv21039500.8"/>
    <property type="gene ID" value="AET1Gv21039500"/>
</dbReference>
<evidence type="ECO:0000256" key="1">
    <source>
        <dbReference type="SAM" id="SignalP"/>
    </source>
</evidence>
<reference evidence="2" key="4">
    <citation type="submission" date="2019-03" db="UniProtKB">
        <authorList>
            <consortium name="EnsemblPlants"/>
        </authorList>
    </citation>
    <scope>IDENTIFICATION</scope>
</reference>
<dbReference type="AlphaFoldDB" id="A0A453A4L0"/>
<sequence>MLNRVSILFLSLYFVGCPLKWYDQNIPRICSMTSCLPCGHLTSKLTY</sequence>
<dbReference type="Gramene" id="AET1Gv21039500.8">
    <property type="protein sequence ID" value="AET1Gv21039500.8"/>
    <property type="gene ID" value="AET1Gv21039500"/>
</dbReference>
<evidence type="ECO:0000313" key="2">
    <source>
        <dbReference type="EnsemblPlants" id="AET1Gv21039500.8"/>
    </source>
</evidence>
<dbReference type="EnsemblPlants" id="AET1Gv21039500.16">
    <property type="protein sequence ID" value="AET1Gv21039500.16"/>
    <property type="gene ID" value="AET1Gv21039500"/>
</dbReference>
<keyword evidence="3" id="KW-1185">Reference proteome</keyword>
<dbReference type="Proteomes" id="UP000015105">
    <property type="component" value="Chromosome 1D"/>
</dbReference>
<name>A0A453A4L0_AEGTS</name>
<reference evidence="2" key="3">
    <citation type="journal article" date="2017" name="Nature">
        <title>Genome sequence of the progenitor of the wheat D genome Aegilops tauschii.</title>
        <authorList>
            <person name="Luo M.C."/>
            <person name="Gu Y.Q."/>
            <person name="Puiu D."/>
            <person name="Wang H."/>
            <person name="Twardziok S.O."/>
            <person name="Deal K.R."/>
            <person name="Huo N."/>
            <person name="Zhu T."/>
            <person name="Wang L."/>
            <person name="Wang Y."/>
            <person name="McGuire P.E."/>
            <person name="Liu S."/>
            <person name="Long H."/>
            <person name="Ramasamy R.K."/>
            <person name="Rodriguez J.C."/>
            <person name="Van S.L."/>
            <person name="Yuan L."/>
            <person name="Wang Z."/>
            <person name="Xia Z."/>
            <person name="Xiao L."/>
            <person name="Anderson O.D."/>
            <person name="Ouyang S."/>
            <person name="Liang Y."/>
            <person name="Zimin A.V."/>
            <person name="Pertea G."/>
            <person name="Qi P."/>
            <person name="Bennetzen J.L."/>
            <person name="Dai X."/>
            <person name="Dawson M.W."/>
            <person name="Muller H.G."/>
            <person name="Kugler K."/>
            <person name="Rivarola-Duarte L."/>
            <person name="Spannagl M."/>
            <person name="Mayer K.F.X."/>
            <person name="Lu F.H."/>
            <person name="Bevan M.W."/>
            <person name="Leroy P."/>
            <person name="Li P."/>
            <person name="You F.M."/>
            <person name="Sun Q."/>
            <person name="Liu Z."/>
            <person name="Lyons E."/>
            <person name="Wicker T."/>
            <person name="Salzberg S.L."/>
            <person name="Devos K.M."/>
            <person name="Dvorak J."/>
        </authorList>
    </citation>
    <scope>NUCLEOTIDE SEQUENCE [LARGE SCALE GENOMIC DNA]</scope>
    <source>
        <strain evidence="2">cv. AL8/78</strain>
    </source>
</reference>
<reference evidence="3" key="1">
    <citation type="journal article" date="2014" name="Science">
        <title>Ancient hybridizations among the ancestral genomes of bread wheat.</title>
        <authorList>
            <consortium name="International Wheat Genome Sequencing Consortium,"/>
            <person name="Marcussen T."/>
            <person name="Sandve S.R."/>
            <person name="Heier L."/>
            <person name="Spannagl M."/>
            <person name="Pfeifer M."/>
            <person name="Jakobsen K.S."/>
            <person name="Wulff B.B."/>
            <person name="Steuernagel B."/>
            <person name="Mayer K.F."/>
            <person name="Olsen O.A."/>
        </authorList>
    </citation>
    <scope>NUCLEOTIDE SEQUENCE [LARGE SCALE GENOMIC DNA]</scope>
    <source>
        <strain evidence="3">cv. AL8/78</strain>
    </source>
</reference>
<reference evidence="3" key="2">
    <citation type="journal article" date="2017" name="Nat. Plants">
        <title>The Aegilops tauschii genome reveals multiple impacts of transposons.</title>
        <authorList>
            <person name="Zhao G."/>
            <person name="Zou C."/>
            <person name="Li K."/>
            <person name="Wang K."/>
            <person name="Li T."/>
            <person name="Gao L."/>
            <person name="Zhang X."/>
            <person name="Wang H."/>
            <person name="Yang Z."/>
            <person name="Liu X."/>
            <person name="Jiang W."/>
            <person name="Mao L."/>
            <person name="Kong X."/>
            <person name="Jiao Y."/>
            <person name="Jia J."/>
        </authorList>
    </citation>
    <scope>NUCLEOTIDE SEQUENCE [LARGE SCALE GENOMIC DNA]</scope>
    <source>
        <strain evidence="3">cv. AL8/78</strain>
    </source>
</reference>
<evidence type="ECO:0000313" key="3">
    <source>
        <dbReference type="Proteomes" id="UP000015105"/>
    </source>
</evidence>
<reference evidence="2" key="5">
    <citation type="journal article" date="2021" name="G3 (Bethesda)">
        <title>Aegilops tauschii genome assembly Aet v5.0 features greater sequence contiguity and improved annotation.</title>
        <authorList>
            <person name="Wang L."/>
            <person name="Zhu T."/>
            <person name="Rodriguez J.C."/>
            <person name="Deal K.R."/>
            <person name="Dubcovsky J."/>
            <person name="McGuire P.E."/>
            <person name="Lux T."/>
            <person name="Spannagl M."/>
            <person name="Mayer K.F.X."/>
            <person name="Baldrich P."/>
            <person name="Meyers B.C."/>
            <person name="Huo N."/>
            <person name="Gu Y.Q."/>
            <person name="Zhou H."/>
            <person name="Devos K.M."/>
            <person name="Bennetzen J.L."/>
            <person name="Unver T."/>
            <person name="Budak H."/>
            <person name="Gulick P.J."/>
            <person name="Galiba G."/>
            <person name="Kalapos B."/>
            <person name="Nelson D.R."/>
            <person name="Li P."/>
            <person name="You F.M."/>
            <person name="Luo M.C."/>
            <person name="Dvorak J."/>
        </authorList>
    </citation>
    <scope>NUCLEOTIDE SEQUENCE [LARGE SCALE GENOMIC DNA]</scope>
    <source>
        <strain evidence="2">cv. AL8/78</strain>
    </source>
</reference>
<feature type="chain" id="PRO_5042372113" evidence="1">
    <location>
        <begin position="19"/>
        <end position="47"/>
    </location>
</feature>
<accession>A0A453A4L0</accession>
<organism evidence="2 3">
    <name type="scientific">Aegilops tauschii subsp. strangulata</name>
    <name type="common">Goatgrass</name>
    <dbReference type="NCBI Taxonomy" id="200361"/>
    <lineage>
        <taxon>Eukaryota</taxon>
        <taxon>Viridiplantae</taxon>
        <taxon>Streptophyta</taxon>
        <taxon>Embryophyta</taxon>
        <taxon>Tracheophyta</taxon>
        <taxon>Spermatophyta</taxon>
        <taxon>Magnoliopsida</taxon>
        <taxon>Liliopsida</taxon>
        <taxon>Poales</taxon>
        <taxon>Poaceae</taxon>
        <taxon>BOP clade</taxon>
        <taxon>Pooideae</taxon>
        <taxon>Triticodae</taxon>
        <taxon>Triticeae</taxon>
        <taxon>Triticinae</taxon>
        <taxon>Aegilops</taxon>
    </lineage>
</organism>
<dbReference type="Gramene" id="AET1Gv21039500.16">
    <property type="protein sequence ID" value="AET1Gv21039500.16"/>
    <property type="gene ID" value="AET1Gv21039500"/>
</dbReference>